<reference evidence="6" key="1">
    <citation type="submission" date="2016-06" db="UniProtKB">
        <authorList>
            <consortium name="WormBaseParasite"/>
        </authorList>
    </citation>
    <scope>IDENTIFICATION</scope>
</reference>
<dbReference type="Gene3D" id="3.40.50.150">
    <property type="entry name" value="Vaccinia Virus protein VP39"/>
    <property type="match status" value="1"/>
</dbReference>
<dbReference type="WBParaSite" id="TCNE_0001874801-mRNA-1">
    <property type="protein sequence ID" value="TCNE_0001874801-mRNA-1"/>
    <property type="gene ID" value="TCNE_0001874801"/>
</dbReference>
<accession>A0A183VDC4</accession>
<protein>
    <submittedName>
        <fullName evidence="6">Methyltransf_11 domain-containing protein</fullName>
    </submittedName>
</protein>
<evidence type="ECO:0000313" key="4">
    <source>
        <dbReference type="EMBL" id="VDM50065.1"/>
    </source>
</evidence>
<dbReference type="GO" id="GO:0106335">
    <property type="term" value="F:tRNA (5-carboxymethyluridine(34)-5-O)-methyltransferase activity"/>
    <property type="evidence" value="ECO:0007669"/>
    <property type="project" value="TreeGrafter"/>
</dbReference>
<reference evidence="4 5" key="2">
    <citation type="submission" date="2018-11" db="EMBL/GenBank/DDBJ databases">
        <authorList>
            <consortium name="Pathogen Informatics"/>
        </authorList>
    </citation>
    <scope>NUCLEOTIDE SEQUENCE [LARGE SCALE GENOMIC DNA]</scope>
</reference>
<dbReference type="InterPro" id="IPR051422">
    <property type="entry name" value="AlkB_tRNA_MeTrf/Diox"/>
</dbReference>
<organism evidence="5 6">
    <name type="scientific">Toxocara canis</name>
    <name type="common">Canine roundworm</name>
    <dbReference type="NCBI Taxonomy" id="6265"/>
    <lineage>
        <taxon>Eukaryota</taxon>
        <taxon>Metazoa</taxon>
        <taxon>Ecdysozoa</taxon>
        <taxon>Nematoda</taxon>
        <taxon>Chromadorea</taxon>
        <taxon>Rhabditida</taxon>
        <taxon>Spirurina</taxon>
        <taxon>Ascaridomorpha</taxon>
        <taxon>Ascaridoidea</taxon>
        <taxon>Toxocaridae</taxon>
        <taxon>Toxocara</taxon>
    </lineage>
</organism>
<evidence type="ECO:0000256" key="2">
    <source>
        <dbReference type="ARBA" id="ARBA00022679"/>
    </source>
</evidence>
<keyword evidence="2" id="KW-0808">Transferase</keyword>
<dbReference type="AlphaFoldDB" id="A0A183VDC4"/>
<gene>
    <name evidence="4" type="ORF">TCNE_LOCUS18744</name>
</gene>
<dbReference type="InterPro" id="IPR013216">
    <property type="entry name" value="Methyltransf_11"/>
</dbReference>
<dbReference type="Pfam" id="PF08241">
    <property type="entry name" value="Methyltransf_11"/>
    <property type="match status" value="1"/>
</dbReference>
<evidence type="ECO:0000313" key="6">
    <source>
        <dbReference type="WBParaSite" id="TCNE_0001874801-mRNA-1"/>
    </source>
</evidence>
<dbReference type="PANTHER" id="PTHR13069">
    <property type="entry name" value="ALKYLATED DNA REPAIR PROTEIN ALKB HOMOLOG 8"/>
    <property type="match status" value="1"/>
</dbReference>
<dbReference type="SUPFAM" id="SSF53335">
    <property type="entry name" value="S-adenosyl-L-methionine-dependent methyltransferases"/>
    <property type="match status" value="1"/>
</dbReference>
<evidence type="ECO:0000259" key="3">
    <source>
        <dbReference type="Pfam" id="PF08241"/>
    </source>
</evidence>
<evidence type="ECO:0000313" key="5">
    <source>
        <dbReference type="Proteomes" id="UP000050794"/>
    </source>
</evidence>
<name>A0A183VDC4_TOXCA</name>
<keyword evidence="1" id="KW-0489">Methyltransferase</keyword>
<proteinExistence type="predicted"/>
<dbReference type="PANTHER" id="PTHR13069:SF34">
    <property type="entry name" value="METHYLTRANSFERASE TYPE 11 DOMAIN-CONTAINING PROTEIN"/>
    <property type="match status" value="1"/>
</dbReference>
<dbReference type="GO" id="GO:0002098">
    <property type="term" value="P:tRNA wobble uridine modification"/>
    <property type="evidence" value="ECO:0007669"/>
    <property type="project" value="TreeGrafter"/>
</dbReference>
<dbReference type="GO" id="GO:0005737">
    <property type="term" value="C:cytoplasm"/>
    <property type="evidence" value="ECO:0007669"/>
    <property type="project" value="TreeGrafter"/>
</dbReference>
<feature type="domain" description="Methyltransferase type 11" evidence="3">
    <location>
        <begin position="49"/>
        <end position="131"/>
    </location>
</feature>
<dbReference type="GO" id="GO:0005634">
    <property type="term" value="C:nucleus"/>
    <property type="evidence" value="ECO:0007669"/>
    <property type="project" value="TreeGrafter"/>
</dbReference>
<dbReference type="GO" id="GO:0030488">
    <property type="term" value="P:tRNA methylation"/>
    <property type="evidence" value="ECO:0007669"/>
    <property type="project" value="TreeGrafter"/>
</dbReference>
<evidence type="ECO:0000256" key="1">
    <source>
        <dbReference type="ARBA" id="ARBA00022603"/>
    </source>
</evidence>
<dbReference type="EMBL" id="UYWY01025908">
    <property type="protein sequence ID" value="VDM50065.1"/>
    <property type="molecule type" value="Genomic_DNA"/>
</dbReference>
<keyword evidence="5" id="KW-1185">Reference proteome</keyword>
<dbReference type="Proteomes" id="UP000050794">
    <property type="component" value="Unassembled WGS sequence"/>
</dbReference>
<sequence length="189" mass="21591">MEIEKQYVHDVYSRLATHSAQTESNKKLRIWPNVKSFISDLPPGSIVIDVGCGQMKYHINNGFLLGSDTCPEVLRQVHKHPFTDLHLAHALQLPYRDESIDAALFVSVLHHFSTLERRRKALAEIARCIKKRFVENIDSKTRYSRGRVLIYAWAFEQPNGSFTSQDVLVPWHLHENPSNGELLGACINS</sequence>
<dbReference type="GO" id="GO:0000049">
    <property type="term" value="F:tRNA binding"/>
    <property type="evidence" value="ECO:0007669"/>
    <property type="project" value="TreeGrafter"/>
</dbReference>
<dbReference type="GO" id="GO:0008757">
    <property type="term" value="F:S-adenosylmethionine-dependent methyltransferase activity"/>
    <property type="evidence" value="ECO:0007669"/>
    <property type="project" value="InterPro"/>
</dbReference>
<dbReference type="InterPro" id="IPR029063">
    <property type="entry name" value="SAM-dependent_MTases_sf"/>
</dbReference>